<keyword evidence="4" id="KW-0769">Symport</keyword>
<proteinExistence type="predicted"/>
<dbReference type="GO" id="GO:0015086">
    <property type="term" value="F:cadmium ion transmembrane transporter activity"/>
    <property type="evidence" value="ECO:0007669"/>
    <property type="project" value="TreeGrafter"/>
</dbReference>
<evidence type="ECO:0000256" key="4">
    <source>
        <dbReference type="ARBA" id="ARBA00022847"/>
    </source>
</evidence>
<dbReference type="GO" id="GO:0005384">
    <property type="term" value="F:manganese ion transmembrane transporter activity"/>
    <property type="evidence" value="ECO:0007669"/>
    <property type="project" value="TreeGrafter"/>
</dbReference>
<feature type="transmembrane region" description="Helical" evidence="7">
    <location>
        <begin position="310"/>
        <end position="338"/>
    </location>
</feature>
<gene>
    <name evidence="8" type="primary">mntH_1</name>
    <name evidence="8" type="ORF">HG15A2_01840</name>
</gene>
<dbReference type="RefSeq" id="WP_145056908.1">
    <property type="nucleotide sequence ID" value="NZ_CP036263.1"/>
</dbReference>
<dbReference type="PANTHER" id="PTHR11706:SF33">
    <property type="entry name" value="NATURAL RESISTANCE-ASSOCIATED MACROPHAGE PROTEIN 2"/>
    <property type="match status" value="1"/>
</dbReference>
<evidence type="ECO:0000256" key="3">
    <source>
        <dbReference type="ARBA" id="ARBA00022692"/>
    </source>
</evidence>
<keyword evidence="6 7" id="KW-0472">Membrane</keyword>
<feature type="transmembrane region" description="Helical" evidence="7">
    <location>
        <begin position="267"/>
        <end position="290"/>
    </location>
</feature>
<dbReference type="InterPro" id="IPR001046">
    <property type="entry name" value="NRAMP_fam"/>
</dbReference>
<feature type="transmembrane region" description="Helical" evidence="7">
    <location>
        <begin position="226"/>
        <end position="247"/>
    </location>
</feature>
<feature type="transmembrane region" description="Helical" evidence="7">
    <location>
        <begin position="55"/>
        <end position="74"/>
    </location>
</feature>
<reference evidence="8 9" key="1">
    <citation type="submission" date="2019-02" db="EMBL/GenBank/DDBJ databases">
        <title>Deep-cultivation of Planctomycetes and their phenomic and genomic characterization uncovers novel biology.</title>
        <authorList>
            <person name="Wiegand S."/>
            <person name="Jogler M."/>
            <person name="Boedeker C."/>
            <person name="Pinto D."/>
            <person name="Vollmers J."/>
            <person name="Rivas-Marin E."/>
            <person name="Kohn T."/>
            <person name="Peeters S.H."/>
            <person name="Heuer A."/>
            <person name="Rast P."/>
            <person name="Oberbeckmann S."/>
            <person name="Bunk B."/>
            <person name="Jeske O."/>
            <person name="Meyerdierks A."/>
            <person name="Storesund J.E."/>
            <person name="Kallscheuer N."/>
            <person name="Luecker S."/>
            <person name="Lage O.M."/>
            <person name="Pohl T."/>
            <person name="Merkel B.J."/>
            <person name="Hornburger P."/>
            <person name="Mueller R.-W."/>
            <person name="Bruemmer F."/>
            <person name="Labrenz M."/>
            <person name="Spormann A.M."/>
            <person name="Op den Camp H."/>
            <person name="Overmann J."/>
            <person name="Amann R."/>
            <person name="Jetten M.S.M."/>
            <person name="Mascher T."/>
            <person name="Medema M.H."/>
            <person name="Devos D.P."/>
            <person name="Kaster A.-K."/>
            <person name="Ovreas L."/>
            <person name="Rohde M."/>
            <person name="Galperin M.Y."/>
            <person name="Jogler C."/>
        </authorList>
    </citation>
    <scope>NUCLEOTIDE SEQUENCE [LARGE SCALE GENOMIC DNA]</scope>
    <source>
        <strain evidence="8 9">HG15A2</strain>
    </source>
</reference>
<feature type="transmembrane region" description="Helical" evidence="7">
    <location>
        <begin position="21"/>
        <end position="43"/>
    </location>
</feature>
<accession>A0A517MPW1</accession>
<evidence type="ECO:0000256" key="2">
    <source>
        <dbReference type="ARBA" id="ARBA00022448"/>
    </source>
</evidence>
<keyword evidence="5 7" id="KW-1133">Transmembrane helix</keyword>
<dbReference type="AlphaFoldDB" id="A0A517MPW1"/>
<feature type="transmembrane region" description="Helical" evidence="7">
    <location>
        <begin position="384"/>
        <end position="409"/>
    </location>
</feature>
<comment type="subcellular location">
    <subcellularLocation>
        <location evidence="1">Membrane</location>
        <topology evidence="1">Multi-pass membrane protein</topology>
    </subcellularLocation>
</comment>
<keyword evidence="3 7" id="KW-0812">Transmembrane</keyword>
<evidence type="ECO:0000256" key="1">
    <source>
        <dbReference type="ARBA" id="ARBA00004141"/>
    </source>
</evidence>
<evidence type="ECO:0000313" key="9">
    <source>
        <dbReference type="Proteomes" id="UP000319852"/>
    </source>
</evidence>
<dbReference type="KEGG" id="amob:HG15A2_01840"/>
<feature type="transmembrane region" description="Helical" evidence="7">
    <location>
        <begin position="359"/>
        <end position="378"/>
    </location>
</feature>
<feature type="transmembrane region" description="Helical" evidence="7">
    <location>
        <begin position="164"/>
        <end position="181"/>
    </location>
</feature>
<evidence type="ECO:0000256" key="7">
    <source>
        <dbReference type="SAM" id="Phobius"/>
    </source>
</evidence>
<name>A0A517MPW1_9BACT</name>
<evidence type="ECO:0000313" key="8">
    <source>
        <dbReference type="EMBL" id="QDS96925.1"/>
    </source>
</evidence>
<organism evidence="8 9">
    <name type="scientific">Adhaeretor mobilis</name>
    <dbReference type="NCBI Taxonomy" id="1930276"/>
    <lineage>
        <taxon>Bacteria</taxon>
        <taxon>Pseudomonadati</taxon>
        <taxon>Planctomycetota</taxon>
        <taxon>Planctomycetia</taxon>
        <taxon>Pirellulales</taxon>
        <taxon>Lacipirellulaceae</taxon>
        <taxon>Adhaeretor</taxon>
    </lineage>
</organism>
<protein>
    <submittedName>
        <fullName evidence="8">Divalent metal cation transporter MntH</fullName>
    </submittedName>
</protein>
<feature type="transmembrane region" description="Helical" evidence="7">
    <location>
        <begin position="421"/>
        <end position="441"/>
    </location>
</feature>
<dbReference type="Proteomes" id="UP000319852">
    <property type="component" value="Chromosome"/>
</dbReference>
<dbReference type="GO" id="GO:0015293">
    <property type="term" value="F:symporter activity"/>
    <property type="evidence" value="ECO:0007669"/>
    <property type="project" value="UniProtKB-KW"/>
</dbReference>
<dbReference type="GO" id="GO:0034755">
    <property type="term" value="P:iron ion transmembrane transport"/>
    <property type="evidence" value="ECO:0007669"/>
    <property type="project" value="TreeGrafter"/>
</dbReference>
<evidence type="ECO:0000256" key="5">
    <source>
        <dbReference type="ARBA" id="ARBA00022989"/>
    </source>
</evidence>
<evidence type="ECO:0000256" key="6">
    <source>
        <dbReference type="ARBA" id="ARBA00023136"/>
    </source>
</evidence>
<dbReference type="EMBL" id="CP036263">
    <property type="protein sequence ID" value="QDS96925.1"/>
    <property type="molecule type" value="Genomic_DNA"/>
</dbReference>
<dbReference type="Pfam" id="PF01566">
    <property type="entry name" value="Nramp"/>
    <property type="match status" value="2"/>
</dbReference>
<sequence>MSSTNPTPTASKLRPQGFRRYSQSLGPAIIVACVVLGPGSILTSSKVGCQFGYQLVWLLLGAGILMMATVALAARVGVAAKESPCTEISRCLGRPIGILAGVSVFLIASCFQFSNNLGVLAALEPLISAEQGWQKPVLIGMNLFLIASLYSFKSLYKPLETMMVVLVGVMLLAFAANLLMAKPSVVSFLQGLIPQIPDSLAGGLWPKLAPANPALPDAGRIIIDPWLAVQGLIATTFSVAGAFYQFYLVREKGWTVTDLRRGLADSVLGTTILVCISLMIMVTSAAVLSGSVDVDQLNSVADVARQLEPLFGSSATALFCLGIFGGAVSSFLVNSIIGGTMLADGLGLDARLDSRWTKLFTIATLLVGMAVSLIPTPAARVPLIIFAQAITVLGGPLLAASLWLVAFKYRRENRIEISKRLLAISALGCLVIFGLAIRTAWRIYLTLSL</sequence>
<keyword evidence="9" id="KW-1185">Reference proteome</keyword>
<dbReference type="NCBIfam" id="NF037982">
    <property type="entry name" value="Nramp_1"/>
    <property type="match status" value="1"/>
</dbReference>
<feature type="transmembrane region" description="Helical" evidence="7">
    <location>
        <begin position="134"/>
        <end position="152"/>
    </location>
</feature>
<feature type="transmembrane region" description="Helical" evidence="7">
    <location>
        <begin position="95"/>
        <end position="114"/>
    </location>
</feature>
<dbReference type="GO" id="GO:0005886">
    <property type="term" value="C:plasma membrane"/>
    <property type="evidence" value="ECO:0007669"/>
    <property type="project" value="TreeGrafter"/>
</dbReference>
<keyword evidence="2" id="KW-0813">Transport</keyword>
<dbReference type="PANTHER" id="PTHR11706">
    <property type="entry name" value="SOLUTE CARRIER PROTEIN FAMILY 11 MEMBER"/>
    <property type="match status" value="1"/>
</dbReference>
<dbReference type="OrthoDB" id="9787548at2"/>